<organism evidence="2 3">
    <name type="scientific">Deinococcus cavernae</name>
    <dbReference type="NCBI Taxonomy" id="2320857"/>
    <lineage>
        <taxon>Bacteria</taxon>
        <taxon>Thermotogati</taxon>
        <taxon>Deinococcota</taxon>
        <taxon>Deinococci</taxon>
        <taxon>Deinococcales</taxon>
        <taxon>Deinococcaceae</taxon>
        <taxon>Deinococcus</taxon>
    </lineage>
</organism>
<evidence type="ECO:0000313" key="3">
    <source>
        <dbReference type="Proteomes" id="UP000286287"/>
    </source>
</evidence>
<proteinExistence type="predicted"/>
<dbReference type="InterPro" id="IPR029068">
    <property type="entry name" value="Glyas_Bleomycin-R_OHBP_Dase"/>
</dbReference>
<reference evidence="2 3" key="1">
    <citation type="submission" date="2018-09" db="EMBL/GenBank/DDBJ databases">
        <authorList>
            <person name="Zhu H."/>
        </authorList>
    </citation>
    <scope>NUCLEOTIDE SEQUENCE [LARGE SCALE GENOMIC DNA]</scope>
    <source>
        <strain evidence="2 3">K2S05-167</strain>
    </source>
</reference>
<dbReference type="Gene3D" id="3.10.180.10">
    <property type="entry name" value="2,3-Dihydroxybiphenyl 1,2-Dioxygenase, domain 1"/>
    <property type="match status" value="1"/>
</dbReference>
<dbReference type="EMBL" id="QYUJ01000014">
    <property type="protein sequence ID" value="RJF71968.1"/>
    <property type="molecule type" value="Genomic_DNA"/>
</dbReference>
<feature type="domain" description="Glyoxalase-like" evidence="1">
    <location>
        <begin position="1"/>
        <end position="164"/>
    </location>
</feature>
<dbReference type="Proteomes" id="UP000286287">
    <property type="component" value="Unassembled WGS sequence"/>
</dbReference>
<dbReference type="AlphaFoldDB" id="A0A418V776"/>
<dbReference type="Pfam" id="PF13468">
    <property type="entry name" value="Glyoxalase_3"/>
    <property type="match status" value="1"/>
</dbReference>
<evidence type="ECO:0000313" key="2">
    <source>
        <dbReference type="EMBL" id="RJF71968.1"/>
    </source>
</evidence>
<name>A0A418V776_9DEIO</name>
<evidence type="ECO:0000259" key="1">
    <source>
        <dbReference type="Pfam" id="PF13468"/>
    </source>
</evidence>
<dbReference type="SUPFAM" id="SSF54593">
    <property type="entry name" value="Glyoxalase/Bleomycin resistance protein/Dihydroxybiphenyl dioxygenase"/>
    <property type="match status" value="1"/>
</dbReference>
<sequence>MDHLVVAARSLQAGRAWLEGRLGVPLQPGGEHETFGTHNALLSLGPGAYLEVIAVNPAAPRPQRPRWFALDTPELNAKLRAGPQLIHWVAAVQSPLSGALELSRGANRWQLIVPDDGSLPTPGAAPTLIHWRTPPPPTTLPDAGVRLLELQLGTPEPDRLRGILNGLNFHGDVTVYDSPQVELKARLETPSGLVDL</sequence>
<comment type="caution">
    <text evidence="2">The sequence shown here is derived from an EMBL/GenBank/DDBJ whole genome shotgun (WGS) entry which is preliminary data.</text>
</comment>
<protein>
    <submittedName>
        <fullName evidence="2">VOC family protein</fullName>
    </submittedName>
</protein>
<accession>A0A418V776</accession>
<dbReference type="OrthoDB" id="9111355at2"/>
<keyword evidence="3" id="KW-1185">Reference proteome</keyword>
<dbReference type="InterPro" id="IPR025870">
    <property type="entry name" value="Glyoxalase-like_dom"/>
</dbReference>
<gene>
    <name evidence="2" type="ORF">D3875_10755</name>
</gene>
<dbReference type="RefSeq" id="WP_119763639.1">
    <property type="nucleotide sequence ID" value="NZ_QYUJ01000014.1"/>
</dbReference>